<evidence type="ECO:0000313" key="2">
    <source>
        <dbReference type="EMBL" id="PVH93719.1"/>
    </source>
</evidence>
<feature type="compositionally biased region" description="Basic and acidic residues" evidence="1">
    <location>
        <begin position="1"/>
        <end position="12"/>
    </location>
</feature>
<name>A0A2V1D968_9PLEO</name>
<accession>A0A2V1D968</accession>
<feature type="compositionally biased region" description="Basic and acidic residues" evidence="1">
    <location>
        <begin position="48"/>
        <end position="63"/>
    </location>
</feature>
<evidence type="ECO:0000256" key="1">
    <source>
        <dbReference type="SAM" id="MobiDB-lite"/>
    </source>
</evidence>
<dbReference type="InterPro" id="IPR021109">
    <property type="entry name" value="Peptidase_aspartic_dom_sf"/>
</dbReference>
<feature type="region of interest" description="Disordered" evidence="1">
    <location>
        <begin position="41"/>
        <end position="63"/>
    </location>
</feature>
<reference evidence="2 3" key="1">
    <citation type="journal article" date="2018" name="Sci. Rep.">
        <title>Comparative genomics provides insights into the lifestyle and reveals functional heterogeneity of dark septate endophytic fungi.</title>
        <authorList>
            <person name="Knapp D.G."/>
            <person name="Nemeth J.B."/>
            <person name="Barry K."/>
            <person name="Hainaut M."/>
            <person name="Henrissat B."/>
            <person name="Johnson J."/>
            <person name="Kuo A."/>
            <person name="Lim J.H.P."/>
            <person name="Lipzen A."/>
            <person name="Nolan M."/>
            <person name="Ohm R.A."/>
            <person name="Tamas L."/>
            <person name="Grigoriev I.V."/>
            <person name="Spatafora J.W."/>
            <person name="Nagy L.G."/>
            <person name="Kovacs G.M."/>
        </authorList>
    </citation>
    <scope>NUCLEOTIDE SEQUENCE [LARGE SCALE GENOMIC DNA]</scope>
    <source>
        <strain evidence="2 3">DSE2036</strain>
    </source>
</reference>
<dbReference type="Gene3D" id="2.40.70.10">
    <property type="entry name" value="Acid Proteases"/>
    <property type="match status" value="1"/>
</dbReference>
<organism evidence="2 3">
    <name type="scientific">Periconia macrospinosa</name>
    <dbReference type="NCBI Taxonomy" id="97972"/>
    <lineage>
        <taxon>Eukaryota</taxon>
        <taxon>Fungi</taxon>
        <taxon>Dikarya</taxon>
        <taxon>Ascomycota</taxon>
        <taxon>Pezizomycotina</taxon>
        <taxon>Dothideomycetes</taxon>
        <taxon>Pleosporomycetidae</taxon>
        <taxon>Pleosporales</taxon>
        <taxon>Massarineae</taxon>
        <taxon>Periconiaceae</taxon>
        <taxon>Periconia</taxon>
    </lineage>
</organism>
<gene>
    <name evidence="2" type="ORF">DM02DRAFT_634307</name>
</gene>
<protein>
    <submittedName>
        <fullName evidence="2">Uncharacterized protein</fullName>
    </submittedName>
</protein>
<sequence length="328" mass="37808">MSPIPDPDRLNDGTEMSYRTTEEGEGLASDVVRRAEITAPPPPIISHVETRDSHGSVTTKTHDQPMRKIVGWGVPQRCWRVQQRCWHFVRSRTKRKHAERTSLTPPWVNHRNPYAITAVMDDTQGGTHRITILLDTGSEDSVLCADTARLLPKNLISTANETFAETLLGQPISSCGSVIVRWHGLDSRFRNKFEQTEFRVLDRSIEYNAILGYKEIIRLGIDMNRQKLGPVAPFFRSKAPKVDEETAAREEQTASLDQQIEYDEQRRDEERRELRHAYAYAEATKLANVYAEQVARAGSQLLDTQYKTLWHEYYQAYARKYDERYPRS</sequence>
<dbReference type="AlphaFoldDB" id="A0A2V1D968"/>
<proteinExistence type="predicted"/>
<feature type="region of interest" description="Disordered" evidence="1">
    <location>
        <begin position="1"/>
        <end position="25"/>
    </location>
</feature>
<evidence type="ECO:0000313" key="3">
    <source>
        <dbReference type="Proteomes" id="UP000244855"/>
    </source>
</evidence>
<dbReference type="EMBL" id="KZ805572">
    <property type="protein sequence ID" value="PVH93719.1"/>
    <property type="molecule type" value="Genomic_DNA"/>
</dbReference>
<keyword evidence="3" id="KW-1185">Reference proteome</keyword>
<dbReference type="Proteomes" id="UP000244855">
    <property type="component" value="Unassembled WGS sequence"/>
</dbReference>